<feature type="compositionally biased region" description="Basic residues" evidence="1">
    <location>
        <begin position="16"/>
        <end position="25"/>
    </location>
</feature>
<evidence type="ECO:0000313" key="2">
    <source>
        <dbReference type="EnsemblMetazoa" id="XP_044313010.1"/>
    </source>
</evidence>
<evidence type="ECO:0000256" key="1">
    <source>
        <dbReference type="SAM" id="MobiDB-lite"/>
    </source>
</evidence>
<dbReference type="EnsemblMetazoa" id="XM_044457075.1">
    <property type="protein sequence ID" value="XP_044313010.1"/>
    <property type="gene ID" value="LOC108037580"/>
</dbReference>
<keyword evidence="3" id="KW-1185">Reference proteome</keyword>
<feature type="region of interest" description="Disordered" evidence="1">
    <location>
        <begin position="198"/>
        <end position="320"/>
    </location>
</feature>
<proteinExistence type="predicted"/>
<reference evidence="2" key="2">
    <citation type="submission" date="2025-05" db="UniProtKB">
        <authorList>
            <consortium name="EnsemblMetazoa"/>
        </authorList>
    </citation>
    <scope>IDENTIFICATION</scope>
</reference>
<feature type="region of interest" description="Disordered" evidence="1">
    <location>
        <begin position="1"/>
        <end position="125"/>
    </location>
</feature>
<feature type="compositionally biased region" description="Basic residues" evidence="1">
    <location>
        <begin position="72"/>
        <end position="89"/>
    </location>
</feature>
<feature type="compositionally biased region" description="Low complexity" evidence="1">
    <location>
        <begin position="251"/>
        <end position="261"/>
    </location>
</feature>
<feature type="compositionally biased region" description="Polar residues" evidence="1">
    <location>
        <begin position="201"/>
        <end position="218"/>
    </location>
</feature>
<reference evidence="3" key="1">
    <citation type="journal article" date="2021" name="Elife">
        <title>Highly contiguous assemblies of 101 drosophilid genomes.</title>
        <authorList>
            <person name="Kim B.Y."/>
            <person name="Wang J.R."/>
            <person name="Miller D.E."/>
            <person name="Barmina O."/>
            <person name="Delaney E."/>
            <person name="Thompson A."/>
            <person name="Comeault A.A."/>
            <person name="Peede D."/>
            <person name="D'Agostino E.R."/>
            <person name="Pelaez J."/>
            <person name="Aguilar J.M."/>
            <person name="Haji D."/>
            <person name="Matsunaga T."/>
            <person name="Armstrong E.E."/>
            <person name="Zych M."/>
            <person name="Ogawa Y."/>
            <person name="Stamenkovic-Radak M."/>
            <person name="Jelic M."/>
            <person name="Veselinovic M.S."/>
            <person name="Tanaskovic M."/>
            <person name="Eric P."/>
            <person name="Gao J.J."/>
            <person name="Katoh T.K."/>
            <person name="Toda M.J."/>
            <person name="Watabe H."/>
            <person name="Watada M."/>
            <person name="Davis J.S."/>
            <person name="Moyle L.C."/>
            <person name="Manoli G."/>
            <person name="Bertolini E."/>
            <person name="Kostal V."/>
            <person name="Hawley R.S."/>
            <person name="Takahashi A."/>
            <person name="Jones C.D."/>
            <person name="Price D.K."/>
            <person name="Whiteman N."/>
            <person name="Kopp A."/>
            <person name="Matute D.R."/>
            <person name="Petrov D.A."/>
        </authorList>
    </citation>
    <scope>NUCLEOTIDE SEQUENCE [LARGE SCALE GENOMIC DNA]</scope>
</reference>
<sequence>MPKEKNTKANDGVKPPTKRQRKDRRERKEVIPAGGEAAGPRVRNSSTSSSFSSSDSDEEPEGSTRKPDRPKHSCFRHRHYHRHRRHHHTSPPSLCPRRSSKRSSRKVPAPAHVHGHTHAHGHAPVAKPASQTLPMEHHHRKTRVRCSGSGLQNLVPATSSHNQAVFQSKTISSMGNPSDGKIKVGGARSSGTKIPLANAMASKSSNQLKTPVASSSSKALAKPVNPNSSHSTVGKPPAPKEHSKNPESSKIGTPTGPAPKGARGGTRGGEEGGGRGDRIGKPTIRFRQPVRRQRIDDSEVQPVPDTNNGEVQPVPDEKES</sequence>
<evidence type="ECO:0000313" key="3">
    <source>
        <dbReference type="Proteomes" id="UP001652680"/>
    </source>
</evidence>
<dbReference type="Proteomes" id="UP001652680">
    <property type="component" value="Unassembled WGS sequence"/>
</dbReference>
<organism evidence="2 3">
    <name type="scientific">Drosophila rhopaloa</name>
    <name type="common">Fruit fly</name>
    <dbReference type="NCBI Taxonomy" id="1041015"/>
    <lineage>
        <taxon>Eukaryota</taxon>
        <taxon>Metazoa</taxon>
        <taxon>Ecdysozoa</taxon>
        <taxon>Arthropoda</taxon>
        <taxon>Hexapoda</taxon>
        <taxon>Insecta</taxon>
        <taxon>Pterygota</taxon>
        <taxon>Neoptera</taxon>
        <taxon>Endopterygota</taxon>
        <taxon>Diptera</taxon>
        <taxon>Brachycera</taxon>
        <taxon>Muscomorpha</taxon>
        <taxon>Ephydroidea</taxon>
        <taxon>Drosophilidae</taxon>
        <taxon>Drosophila</taxon>
        <taxon>Sophophora</taxon>
    </lineage>
</organism>
<feature type="compositionally biased region" description="Low complexity" evidence="1">
    <location>
        <begin position="45"/>
        <end position="54"/>
    </location>
</feature>
<protein>
    <submittedName>
        <fullName evidence="2">Uncharacterized protein</fullName>
    </submittedName>
</protein>
<feature type="compositionally biased region" description="Basic and acidic residues" evidence="1">
    <location>
        <begin position="268"/>
        <end position="280"/>
    </location>
</feature>
<feature type="compositionally biased region" description="Basic and acidic residues" evidence="1">
    <location>
        <begin position="238"/>
        <end position="247"/>
    </location>
</feature>
<accession>A0ABM5J2G3</accession>
<name>A0ABM5J2G3_DRORH</name>
<feature type="compositionally biased region" description="Basic and acidic residues" evidence="1">
    <location>
        <begin position="62"/>
        <end position="71"/>
    </location>
</feature>
<dbReference type="GeneID" id="108037580"/>
<dbReference type="RefSeq" id="XP_044313010.1">
    <property type="nucleotide sequence ID" value="XM_044457075.1"/>
</dbReference>